<feature type="transmembrane region" description="Helical" evidence="8">
    <location>
        <begin position="377"/>
        <end position="396"/>
    </location>
</feature>
<keyword evidence="5" id="KW-0067">ATP-binding</keyword>
<dbReference type="Proteomes" id="UP001491310">
    <property type="component" value="Unassembled WGS sequence"/>
</dbReference>
<name>A0ABR2YKC5_9CHLO</name>
<accession>A0ABR2YKC5</accession>
<evidence type="ECO:0000256" key="3">
    <source>
        <dbReference type="ARBA" id="ARBA00022692"/>
    </source>
</evidence>
<comment type="caution">
    <text evidence="10">The sequence shown here is derived from an EMBL/GenBank/DDBJ whole genome shotgun (WGS) entry which is preliminary data.</text>
</comment>
<dbReference type="Pfam" id="PF00005">
    <property type="entry name" value="ABC_tran"/>
    <property type="match status" value="1"/>
</dbReference>
<feature type="transmembrane region" description="Helical" evidence="8">
    <location>
        <begin position="483"/>
        <end position="504"/>
    </location>
</feature>
<reference evidence="10 11" key="1">
    <citation type="journal article" date="2024" name="Nat. Commun.">
        <title>Phylogenomics reveals the evolutionary origins of lichenization in chlorophyte algae.</title>
        <authorList>
            <person name="Puginier C."/>
            <person name="Libourel C."/>
            <person name="Otte J."/>
            <person name="Skaloud P."/>
            <person name="Haon M."/>
            <person name="Grisel S."/>
            <person name="Petersen M."/>
            <person name="Berrin J.G."/>
            <person name="Delaux P.M."/>
            <person name="Dal Grande F."/>
            <person name="Keller J."/>
        </authorList>
    </citation>
    <scope>NUCLEOTIDE SEQUENCE [LARGE SCALE GENOMIC DNA]</scope>
    <source>
        <strain evidence="10 11">SAG 216-7</strain>
    </source>
</reference>
<keyword evidence="11" id="KW-1185">Reference proteome</keyword>
<dbReference type="Gene3D" id="3.40.50.300">
    <property type="entry name" value="P-loop containing nucleotide triphosphate hydrolases"/>
    <property type="match status" value="1"/>
</dbReference>
<evidence type="ECO:0000256" key="5">
    <source>
        <dbReference type="ARBA" id="ARBA00022840"/>
    </source>
</evidence>
<evidence type="ECO:0000259" key="9">
    <source>
        <dbReference type="PROSITE" id="PS50893"/>
    </source>
</evidence>
<gene>
    <name evidence="10" type="ORF">WJX75_009364</name>
</gene>
<feature type="transmembrane region" description="Helical" evidence="8">
    <location>
        <begin position="454"/>
        <end position="477"/>
    </location>
</feature>
<dbReference type="PANTHER" id="PTHR48041">
    <property type="entry name" value="ABC TRANSPORTER G FAMILY MEMBER 28"/>
    <property type="match status" value="1"/>
</dbReference>
<keyword evidence="6 8" id="KW-1133">Transmembrane helix</keyword>
<dbReference type="InterPro" id="IPR003439">
    <property type="entry name" value="ABC_transporter-like_ATP-bd"/>
</dbReference>
<dbReference type="InterPro" id="IPR013525">
    <property type="entry name" value="ABC2_TM"/>
</dbReference>
<feature type="transmembrane region" description="Helical" evidence="8">
    <location>
        <begin position="429"/>
        <end position="447"/>
    </location>
</feature>
<evidence type="ECO:0000256" key="1">
    <source>
        <dbReference type="ARBA" id="ARBA00004141"/>
    </source>
</evidence>
<organism evidence="10 11">
    <name type="scientific">Coccomyxa subellipsoidea</name>
    <dbReference type="NCBI Taxonomy" id="248742"/>
    <lineage>
        <taxon>Eukaryota</taxon>
        <taxon>Viridiplantae</taxon>
        <taxon>Chlorophyta</taxon>
        <taxon>core chlorophytes</taxon>
        <taxon>Trebouxiophyceae</taxon>
        <taxon>Trebouxiophyceae incertae sedis</taxon>
        <taxon>Coccomyxaceae</taxon>
        <taxon>Coccomyxa</taxon>
    </lineage>
</organism>
<proteinExistence type="predicted"/>
<evidence type="ECO:0000256" key="4">
    <source>
        <dbReference type="ARBA" id="ARBA00022741"/>
    </source>
</evidence>
<dbReference type="InterPro" id="IPR003593">
    <property type="entry name" value="AAA+_ATPase"/>
</dbReference>
<dbReference type="InterPro" id="IPR050352">
    <property type="entry name" value="ABCG_transporters"/>
</dbReference>
<evidence type="ECO:0000256" key="2">
    <source>
        <dbReference type="ARBA" id="ARBA00022448"/>
    </source>
</evidence>
<evidence type="ECO:0000256" key="6">
    <source>
        <dbReference type="ARBA" id="ARBA00022989"/>
    </source>
</evidence>
<keyword evidence="4" id="KW-0547">Nucleotide-binding</keyword>
<feature type="transmembrane region" description="Helical" evidence="8">
    <location>
        <begin position="341"/>
        <end position="365"/>
    </location>
</feature>
<keyword evidence="3 8" id="KW-0812">Transmembrane</keyword>
<keyword evidence="2" id="KW-0813">Transport</keyword>
<evidence type="ECO:0000313" key="10">
    <source>
        <dbReference type="EMBL" id="KAK9906864.1"/>
    </source>
</evidence>
<evidence type="ECO:0000256" key="8">
    <source>
        <dbReference type="SAM" id="Phobius"/>
    </source>
</evidence>
<dbReference type="Pfam" id="PF01061">
    <property type="entry name" value="ABC2_membrane"/>
    <property type="match status" value="1"/>
</dbReference>
<feature type="transmembrane region" description="Helical" evidence="8">
    <location>
        <begin position="511"/>
        <end position="530"/>
    </location>
</feature>
<keyword evidence="7 8" id="KW-0472">Membrane</keyword>
<evidence type="ECO:0000313" key="11">
    <source>
        <dbReference type="Proteomes" id="UP001491310"/>
    </source>
</evidence>
<dbReference type="PANTHER" id="PTHR48041:SF91">
    <property type="entry name" value="ABC TRANSPORTER G FAMILY MEMBER 28"/>
    <property type="match status" value="1"/>
</dbReference>
<comment type="subcellular location">
    <subcellularLocation>
        <location evidence="1">Membrane</location>
        <topology evidence="1">Multi-pass membrane protein</topology>
    </subcellularLocation>
</comment>
<protein>
    <recommendedName>
        <fullName evidence="9">ABC transporter domain-containing protein</fullName>
    </recommendedName>
</protein>
<dbReference type="CDD" id="cd03213">
    <property type="entry name" value="ABCG_EPDR"/>
    <property type="match status" value="1"/>
</dbReference>
<dbReference type="EMBL" id="JALJOT010000010">
    <property type="protein sequence ID" value="KAK9906864.1"/>
    <property type="molecule type" value="Genomic_DNA"/>
</dbReference>
<dbReference type="PROSITE" id="PS50893">
    <property type="entry name" value="ABC_TRANSPORTER_2"/>
    <property type="match status" value="1"/>
</dbReference>
<dbReference type="InterPro" id="IPR027417">
    <property type="entry name" value="P-loop_NTPase"/>
</dbReference>
<evidence type="ECO:0000256" key="7">
    <source>
        <dbReference type="ARBA" id="ARBA00023136"/>
    </source>
</evidence>
<dbReference type="SUPFAM" id="SSF52540">
    <property type="entry name" value="P-loop containing nucleoside triphosphate hydrolases"/>
    <property type="match status" value="1"/>
</dbReference>
<feature type="transmembrane region" description="Helical" evidence="8">
    <location>
        <begin position="560"/>
        <end position="582"/>
    </location>
</feature>
<sequence length="587" mass="66306">MHVTFQDVYYIVKNQANKREKISILHGVSGYFNPGEMAAVMGPSGSGKSTLLDLLAGRKTVGEQKGDILFSGVQPTRAFLRRYTGYVEQFDTLLPELTVREMLLYTAELKCEMSEPLSKKRARVDQLLEVLALQGCAGTLIGDTLARGISGGQAKRTNIGIALITHPRVLFLDEPTSGLDSYTAHEVMSVVRGLCKRGITICATIHCPPPHTFTLFDRSLIMQRGRTAYFGLNGQPAIDYFYNHFDKIRKKGENENLAEWIVDITTDADRQGSDKFTATYRDSQQKRQTDVEVAALVEAEGNKASKATLKALATRSGTGTPMWLGLWVMLKYRTANNYRSWLYLFGRLFDKTCFTFLTATFYLWVGANNTAENEPNIAGLLFMWVILPAYGAGPYLPAIVMERPVYVREMSDGLYSPLTYLMYKMIEELFMAFLMSIAFSLPVYYLCKLQGSFFIVWLVWLVSLADGIAFAYATAAVSPNMDIANAVLLTYPTALLFAAGFLLRWVDIPKYWIWFGYINWLWYGWGAAMINQYKGSDLKIYNNVGVLEYYSLNGLSEWAFLAYSALTFVFFFFVAYLALLFVKHQKR</sequence>
<feature type="domain" description="ABC transporter" evidence="9">
    <location>
        <begin position="3"/>
        <end position="249"/>
    </location>
</feature>
<dbReference type="SMART" id="SM00382">
    <property type="entry name" value="AAA"/>
    <property type="match status" value="1"/>
</dbReference>